<reference evidence="4 5" key="1">
    <citation type="submission" date="2024-06" db="EMBL/GenBank/DDBJ databases">
        <title>Sorghum-associated microbial communities from plants grown in Nebraska, USA.</title>
        <authorList>
            <person name="Schachtman D."/>
        </authorList>
    </citation>
    <scope>NUCLEOTIDE SEQUENCE [LARGE SCALE GENOMIC DNA]</scope>
    <source>
        <strain evidence="4 5">1288</strain>
    </source>
</reference>
<dbReference type="InterPro" id="IPR011611">
    <property type="entry name" value="PfkB_dom"/>
</dbReference>
<gene>
    <name evidence="4" type="ORF">ABIC55_003688</name>
</gene>
<evidence type="ECO:0000259" key="3">
    <source>
        <dbReference type="Pfam" id="PF00294"/>
    </source>
</evidence>
<name>A0ABV2KBX5_SPOPS</name>
<dbReference type="CDD" id="cd01941">
    <property type="entry name" value="YeiC_kinase_like"/>
    <property type="match status" value="1"/>
</dbReference>
<comment type="caution">
    <text evidence="4">The sequence shown here is derived from an EMBL/GenBank/DDBJ whole genome shotgun (WGS) entry which is preliminary data.</text>
</comment>
<evidence type="ECO:0000313" key="5">
    <source>
        <dbReference type="Proteomes" id="UP001549104"/>
    </source>
</evidence>
<keyword evidence="1" id="KW-0808">Transferase</keyword>
<dbReference type="GO" id="GO:0016301">
    <property type="term" value="F:kinase activity"/>
    <property type="evidence" value="ECO:0007669"/>
    <property type="project" value="UniProtKB-KW"/>
</dbReference>
<dbReference type="Pfam" id="PF00294">
    <property type="entry name" value="PfkB"/>
    <property type="match status" value="1"/>
</dbReference>
<accession>A0ABV2KBX5</accession>
<dbReference type="InterPro" id="IPR002173">
    <property type="entry name" value="Carboh/pur_kinase_PfkB_CS"/>
</dbReference>
<dbReference type="Gene3D" id="3.40.1190.20">
    <property type="match status" value="1"/>
</dbReference>
<evidence type="ECO:0000256" key="1">
    <source>
        <dbReference type="ARBA" id="ARBA00022679"/>
    </source>
</evidence>
<dbReference type="PANTHER" id="PTHR42909">
    <property type="entry name" value="ZGC:136858"/>
    <property type="match status" value="1"/>
</dbReference>
<dbReference type="PANTHER" id="PTHR42909:SF4">
    <property type="entry name" value="CARBOHYDRATE KINASE, PFKB FAMILY"/>
    <property type="match status" value="1"/>
</dbReference>
<dbReference type="SUPFAM" id="SSF53613">
    <property type="entry name" value="Ribokinase-like"/>
    <property type="match status" value="1"/>
</dbReference>
<organism evidence="4 5">
    <name type="scientific">Sporosarcina psychrophila</name>
    <name type="common">Bacillus psychrophilus</name>
    <dbReference type="NCBI Taxonomy" id="1476"/>
    <lineage>
        <taxon>Bacteria</taxon>
        <taxon>Bacillati</taxon>
        <taxon>Bacillota</taxon>
        <taxon>Bacilli</taxon>
        <taxon>Bacillales</taxon>
        <taxon>Caryophanaceae</taxon>
        <taxon>Sporosarcina</taxon>
    </lineage>
</organism>
<dbReference type="PROSITE" id="PS00583">
    <property type="entry name" value="PFKB_KINASES_1"/>
    <property type="match status" value="1"/>
</dbReference>
<keyword evidence="2 4" id="KW-0418">Kinase</keyword>
<protein>
    <submittedName>
        <fullName evidence="4">Sugar/nucleoside kinase (Ribokinase family)</fullName>
    </submittedName>
</protein>
<evidence type="ECO:0000256" key="2">
    <source>
        <dbReference type="ARBA" id="ARBA00022777"/>
    </source>
</evidence>
<sequence length="354" mass="39216">MIKERPLISQHELSELTGLPNSSIAEIISGLIKNEHISGNAYVLNENSPIICIGGANVDRKLYAKFEISNGTSNPVKSSRTIGGVARNIAENLGRLGEQVVLISASGNDLEWKEIYDMSSPFMNLEHVTQFENASTGSYTAVLDKNGDLSIALADMDIFEEITPELLEKDSNILKCAKCIVVDLNCPVETVEFLCSFATEHTIPLIIIPVSSPKMNRLPKTLDAVSWLIVNKDETETFMNIKINDDKDWEKSVERWLELGVKNVIVTNGSKGVLTGSENGEIRYFPAIEEPVVVDVTGAGDSFCSGVIYSWLQKKDFDYIIKSGLVNAQKTILSKHTVRQELSQKQFKLDMEEI</sequence>
<dbReference type="RefSeq" id="WP_354314238.1">
    <property type="nucleotide sequence ID" value="NZ_CP146246.1"/>
</dbReference>
<dbReference type="InterPro" id="IPR029056">
    <property type="entry name" value="Ribokinase-like"/>
</dbReference>
<dbReference type="Proteomes" id="UP001549104">
    <property type="component" value="Unassembled WGS sequence"/>
</dbReference>
<dbReference type="PROSITE" id="PS00584">
    <property type="entry name" value="PFKB_KINASES_2"/>
    <property type="match status" value="1"/>
</dbReference>
<keyword evidence="5" id="KW-1185">Reference proteome</keyword>
<dbReference type="EMBL" id="JBEPME010000005">
    <property type="protein sequence ID" value="MET3658571.1"/>
    <property type="molecule type" value="Genomic_DNA"/>
</dbReference>
<feature type="domain" description="Carbohydrate kinase PfkB" evidence="3">
    <location>
        <begin position="50"/>
        <end position="337"/>
    </location>
</feature>
<proteinExistence type="predicted"/>
<evidence type="ECO:0000313" key="4">
    <source>
        <dbReference type="EMBL" id="MET3658571.1"/>
    </source>
</evidence>